<dbReference type="EMBL" id="DF820469">
    <property type="protein sequence ID" value="GAK59306.1"/>
    <property type="molecule type" value="Genomic_DNA"/>
</dbReference>
<sequence length="520" mass="60500">MVNEHKTIFGKYVLDSLTRSMYENPKTIYRELIQNSADAIDNAVVQGFLKDKTAGVISISIEKNERKIIIEDNGTGIKANDVLPKLMNIGDSDKDKESDKGFRGIGRLGALGYCERLIIETSYPGETIKNVVGWAAKELMTSLDEKNKEGAAELFQRVATRTIENEAVDTHYYRVILENVSDDSLLEKQEIKEYLSMVAPVPFDRAFILRNAIYEYVKKHNFPFDEYTIYLNTEQICKAYTSIIYEGNELTKKRIDEISHLEFFNFNATGEEPLLWGWYGISSFTKQIPEKGNLSRGLRLRKSNIQIGDSYCLVKLHKEQRGNFYFVGEIHALHPALYPNARRDYFFENHVTKLFEKKLRHYFHNELYNLYYFSSKVRSTQRQIEDFVKFSETYEEKSQKIGFKDKEEAQHYERQFETLKDRAEAAKKTLTRIADELTQEPSPKKKIFEKVTKGKPIEVTHITPPVKPKENKIKYVFDDLSSVSRDDRKLIARVFAVVDRCLPDKALVENIRLKIIEEFK</sequence>
<dbReference type="STRING" id="1499967.U27_06283"/>
<keyword evidence="1" id="KW-0175">Coiled coil</keyword>
<organism evidence="2">
    <name type="scientific">Vecturithrix granuli</name>
    <dbReference type="NCBI Taxonomy" id="1499967"/>
    <lineage>
        <taxon>Bacteria</taxon>
        <taxon>Candidatus Moduliflexota</taxon>
        <taxon>Candidatus Vecturitrichia</taxon>
        <taxon>Candidatus Vecturitrichales</taxon>
        <taxon>Candidatus Vecturitrichaceae</taxon>
        <taxon>Candidatus Vecturithrix</taxon>
    </lineage>
</organism>
<feature type="coiled-coil region" evidence="1">
    <location>
        <begin position="409"/>
        <end position="440"/>
    </location>
</feature>
<protein>
    <submittedName>
        <fullName evidence="2">Uncharacterized protein</fullName>
    </submittedName>
</protein>
<dbReference type="eggNOG" id="COG0326">
    <property type="taxonomic scope" value="Bacteria"/>
</dbReference>
<gene>
    <name evidence="2" type="ORF">U27_06283</name>
</gene>
<proteinExistence type="predicted"/>
<dbReference type="SUPFAM" id="SSF55874">
    <property type="entry name" value="ATPase domain of HSP90 chaperone/DNA topoisomerase II/histidine kinase"/>
    <property type="match status" value="1"/>
</dbReference>
<dbReference type="HOGENOM" id="CLU_037402_0_0_0"/>
<dbReference type="AlphaFoldDB" id="A0A081C401"/>
<reference evidence="2" key="1">
    <citation type="journal article" date="2015" name="PeerJ">
        <title>First genomic representation of candidate bacterial phylum KSB3 points to enhanced environmental sensing as a trigger of wastewater bulking.</title>
        <authorList>
            <person name="Sekiguchi Y."/>
            <person name="Ohashi A."/>
            <person name="Parks D.H."/>
            <person name="Yamauchi T."/>
            <person name="Tyson G.W."/>
            <person name="Hugenholtz P."/>
        </authorList>
    </citation>
    <scope>NUCLEOTIDE SEQUENCE [LARGE SCALE GENOMIC DNA]</scope>
</reference>
<evidence type="ECO:0000313" key="3">
    <source>
        <dbReference type="Proteomes" id="UP000030661"/>
    </source>
</evidence>
<dbReference type="Gene3D" id="3.30.565.10">
    <property type="entry name" value="Histidine kinase-like ATPase, C-terminal domain"/>
    <property type="match status" value="1"/>
</dbReference>
<evidence type="ECO:0000256" key="1">
    <source>
        <dbReference type="SAM" id="Coils"/>
    </source>
</evidence>
<dbReference type="InterPro" id="IPR036890">
    <property type="entry name" value="HATPase_C_sf"/>
</dbReference>
<dbReference type="Proteomes" id="UP000030661">
    <property type="component" value="Unassembled WGS sequence"/>
</dbReference>
<name>A0A081C401_VECG1</name>
<keyword evidence="3" id="KW-1185">Reference proteome</keyword>
<dbReference type="Pfam" id="PF13589">
    <property type="entry name" value="HATPase_c_3"/>
    <property type="match status" value="1"/>
</dbReference>
<accession>A0A081C401</accession>
<evidence type="ECO:0000313" key="2">
    <source>
        <dbReference type="EMBL" id="GAK59306.1"/>
    </source>
</evidence>